<dbReference type="Pfam" id="PF00534">
    <property type="entry name" value="Glycos_transf_1"/>
    <property type="match status" value="1"/>
</dbReference>
<feature type="domain" description="Glycosyl transferase family 1" evidence="2">
    <location>
        <begin position="229"/>
        <end position="381"/>
    </location>
</feature>
<evidence type="ECO:0000259" key="2">
    <source>
        <dbReference type="Pfam" id="PF00534"/>
    </source>
</evidence>
<evidence type="ECO:0000313" key="3">
    <source>
        <dbReference type="EMBL" id="TCN63916.1"/>
    </source>
</evidence>
<comment type="caution">
    <text evidence="3">The sequence shown here is derived from an EMBL/GenBank/DDBJ whole genome shotgun (WGS) entry which is preliminary data.</text>
</comment>
<dbReference type="PANTHER" id="PTHR46401:SF2">
    <property type="entry name" value="GLYCOSYLTRANSFERASE WBBK-RELATED"/>
    <property type="match status" value="1"/>
</dbReference>
<dbReference type="GO" id="GO:0016757">
    <property type="term" value="F:glycosyltransferase activity"/>
    <property type="evidence" value="ECO:0007669"/>
    <property type="project" value="InterPro"/>
</dbReference>
<accession>A0A4R2EAC2</accession>
<name>A0A4R2EAC2_9BACT</name>
<dbReference type="InterPro" id="IPR001296">
    <property type="entry name" value="Glyco_trans_1"/>
</dbReference>
<evidence type="ECO:0000256" key="1">
    <source>
        <dbReference type="ARBA" id="ARBA00022679"/>
    </source>
</evidence>
<dbReference type="PANTHER" id="PTHR46401">
    <property type="entry name" value="GLYCOSYLTRANSFERASE WBBK-RELATED"/>
    <property type="match status" value="1"/>
</dbReference>
<evidence type="ECO:0000313" key="4">
    <source>
        <dbReference type="Proteomes" id="UP000294830"/>
    </source>
</evidence>
<proteinExistence type="predicted"/>
<dbReference type="SUPFAM" id="SSF53756">
    <property type="entry name" value="UDP-Glycosyltransferase/glycogen phosphorylase"/>
    <property type="match status" value="1"/>
</dbReference>
<keyword evidence="4" id="KW-1185">Reference proteome</keyword>
<dbReference type="EMBL" id="SLWB01000014">
    <property type="protein sequence ID" value="TCN63916.1"/>
    <property type="molecule type" value="Genomic_DNA"/>
</dbReference>
<protein>
    <submittedName>
        <fullName evidence="3">Glycosyl transferase family 1</fullName>
    </submittedName>
</protein>
<dbReference type="GO" id="GO:0009103">
    <property type="term" value="P:lipopolysaccharide biosynthetic process"/>
    <property type="evidence" value="ECO:0007669"/>
    <property type="project" value="TreeGrafter"/>
</dbReference>
<dbReference type="AlphaFoldDB" id="A0A4R2EAC2"/>
<gene>
    <name evidence="3" type="ORF">CLV25_11471</name>
</gene>
<dbReference type="Gene3D" id="3.40.50.2000">
    <property type="entry name" value="Glycogen Phosphorylase B"/>
    <property type="match status" value="2"/>
</dbReference>
<keyword evidence="1 3" id="KW-0808">Transferase</keyword>
<dbReference type="Proteomes" id="UP000294830">
    <property type="component" value="Unassembled WGS sequence"/>
</dbReference>
<reference evidence="3 4" key="1">
    <citation type="submission" date="2019-03" db="EMBL/GenBank/DDBJ databases">
        <title>Genomic Encyclopedia of Archaeal and Bacterial Type Strains, Phase II (KMG-II): from individual species to whole genera.</title>
        <authorList>
            <person name="Goeker M."/>
        </authorList>
    </citation>
    <scope>NUCLEOTIDE SEQUENCE [LARGE SCALE GENOMIC DNA]</scope>
    <source>
        <strain evidence="3 4">RL-C</strain>
    </source>
</reference>
<organism evidence="3 4">
    <name type="scientific">Acetobacteroides hydrogenigenes</name>
    <dbReference type="NCBI Taxonomy" id="979970"/>
    <lineage>
        <taxon>Bacteria</taxon>
        <taxon>Pseudomonadati</taxon>
        <taxon>Bacteroidota</taxon>
        <taxon>Bacteroidia</taxon>
        <taxon>Bacteroidales</taxon>
        <taxon>Rikenellaceae</taxon>
        <taxon>Acetobacteroides</taxon>
    </lineage>
</organism>
<sequence length="403" mass="44955">MPNSKLVIFTDSYPYGSAEPFLANELEYLAAAFEKILIIPLNYGTSKEARALPANVTCTKPILNSTKDKVELAKRGLLNCVPLGWYLGELLKGKATASAKTMWSWGIGLLLSRAILSSKQVKNVLKDDDCTTFYFYWGIRSSFIIPLINKKGRKIAVRFHGSDTYEETNGGYIPLREQQLAAIDRCYFCSEYGKRYVENKYPFVQAKAEVSRLGVHERGVGQPSTDGVFRIITLSNMVPLKRLELLVEALMHSTIRIEWTHIGDGETWETVTSSAQQLPSNVKAAFLGRLPNQKVIEYLTKNSVDLFLNVSSSEGVPVSIMEALSMGIPVLATAVGGSPEIVDDKVGRLVSPSITPEELMREIEAIAQHPSYDTLRANARNRWTERCNAKTLYQQFCQSILNI</sequence>